<proteinExistence type="predicted"/>
<name>A0A841T6X2_9BACL</name>
<dbReference type="Pfam" id="PF12215">
    <property type="entry name" value="Glyco_hydr_116N"/>
    <property type="match status" value="1"/>
</dbReference>
<evidence type="ECO:0000313" key="3">
    <source>
        <dbReference type="Proteomes" id="UP000535838"/>
    </source>
</evidence>
<reference evidence="2 3" key="1">
    <citation type="submission" date="2020-08" db="EMBL/GenBank/DDBJ databases">
        <title>Cohnella phylogeny.</title>
        <authorList>
            <person name="Dunlap C."/>
        </authorList>
    </citation>
    <scope>NUCLEOTIDE SEQUENCE [LARGE SCALE GENOMIC DNA]</scope>
    <source>
        <strain evidence="2 3">DSM 25241</strain>
    </source>
</reference>
<dbReference type="InterPro" id="IPR052566">
    <property type="entry name" value="Non-lysos_glucosylceramidase"/>
</dbReference>
<comment type="caution">
    <text evidence="2">The sequence shown here is derived from an EMBL/GenBank/DDBJ whole genome shotgun (WGS) entry which is preliminary data.</text>
</comment>
<dbReference type="SUPFAM" id="SSF48208">
    <property type="entry name" value="Six-hairpin glycosidases"/>
    <property type="match status" value="1"/>
</dbReference>
<dbReference type="InterPro" id="IPR024462">
    <property type="entry name" value="GH116_N"/>
</dbReference>
<gene>
    <name evidence="2" type="ORF">H7B67_22520</name>
</gene>
<dbReference type="GO" id="GO:0005509">
    <property type="term" value="F:calcium ion binding"/>
    <property type="evidence" value="ECO:0007669"/>
    <property type="project" value="InterPro"/>
</dbReference>
<dbReference type="GO" id="GO:0005975">
    <property type="term" value="P:carbohydrate metabolic process"/>
    <property type="evidence" value="ECO:0007669"/>
    <property type="project" value="InterPro"/>
</dbReference>
<dbReference type="InterPro" id="IPR006775">
    <property type="entry name" value="GH116_catalytic"/>
</dbReference>
<dbReference type="Pfam" id="PF04685">
    <property type="entry name" value="DUF608"/>
    <property type="match status" value="1"/>
</dbReference>
<dbReference type="EMBL" id="JACJVQ010000019">
    <property type="protein sequence ID" value="MBB6636911.1"/>
    <property type="molecule type" value="Genomic_DNA"/>
</dbReference>
<dbReference type="Gene3D" id="1.50.10.10">
    <property type="match status" value="1"/>
</dbReference>
<dbReference type="GO" id="GO:0004553">
    <property type="term" value="F:hydrolase activity, hydrolyzing O-glycosyl compounds"/>
    <property type="evidence" value="ECO:0007669"/>
    <property type="project" value="InterPro"/>
</dbReference>
<evidence type="ECO:0000259" key="1">
    <source>
        <dbReference type="PROSITE" id="PS50222"/>
    </source>
</evidence>
<organism evidence="2 3">
    <name type="scientific">Cohnella thailandensis</name>
    <dbReference type="NCBI Taxonomy" id="557557"/>
    <lineage>
        <taxon>Bacteria</taxon>
        <taxon>Bacillati</taxon>
        <taxon>Bacillota</taxon>
        <taxon>Bacilli</taxon>
        <taxon>Bacillales</taxon>
        <taxon>Paenibacillaceae</taxon>
        <taxon>Cohnella</taxon>
    </lineage>
</organism>
<dbReference type="AlphaFoldDB" id="A0A841T6X2"/>
<evidence type="ECO:0000313" key="2">
    <source>
        <dbReference type="EMBL" id="MBB6636911.1"/>
    </source>
</evidence>
<sequence>MRGNGQENHARSFGRTYPGSATEAAFPLGGIGTGNVSLGSRGELRDWEIFNAPAKGTTMPNTFFAIRVQPEGGEAITKVLESKLQPPHSLSHGLHPLSAGGLPRMNRSELSGAYPVVRVTFEDDKLPVRAELEAYTPMIPLNADDSGVPGAYLTYRITNAGDRPAEVVVCGSLINPIGGLTYDKFGNLHPEMPCGRNVNEFRREESFSGLYLSSRKWEPGDLKFGNLALLTTGSNVTFKRAWLRGAWYDFLQEFWDDFTADGRLTDLGYEEPSEEHRTDTGSIGIIERLEPGETKAFEFVLAWYFPNRINGWYDDVRDTRPGQETARNRYAARFSSAWDAGAYLIRNRARLTEGTFRFRDALFGSTLPEPIVDALAGNMPVLRSTTCFRLEDGSFFGYEGTFDDLGSCDGTCTHVWNYAQTLAFLYPELERSMRRTEFLEETDESGKMEFRARKRFGCEWIWGGKVAPAAADGQLGSVMRLYREWKLSGDGGFLKELWPHAERSVRFAFSQWDTDGDGVLDGEQHNTYDIEFYGPNPLTGFMLIGALKACAEMAAYLGETEAAKRYASQAAASAERLAELTWNGEYFVQRLDDPDRHKYQHGLGCLSDQLLGQQLAHLYGLGDLTDGEKLGSAIRAVYRHNYRADFSDHSNCQRTYALNDEKGLLLCSWPKGGRPKLPFVYSDEVWTGIEYQVATELIYQGAMEEALTVVAAVRERQNGFRRNPWNEVECGHHYVRSMASWGLLVAISGFEFDMAHCRMSFAPVLNRDDFNCFWSTGKGWGVYRQWKDWEKGGLRFEVEVLGGDLSGTEVSACGYTITL</sequence>
<dbReference type="PANTHER" id="PTHR12654:SF0">
    <property type="entry name" value="NON-LYSOSOMAL GLUCOSYLCERAMIDASE"/>
    <property type="match status" value="1"/>
</dbReference>
<feature type="domain" description="EF-hand" evidence="1">
    <location>
        <begin position="500"/>
        <end position="535"/>
    </location>
</feature>
<dbReference type="InterPro" id="IPR002048">
    <property type="entry name" value="EF_hand_dom"/>
</dbReference>
<protein>
    <recommendedName>
        <fullName evidence="1">EF-hand domain-containing protein</fullName>
    </recommendedName>
</protein>
<keyword evidence="3" id="KW-1185">Reference proteome</keyword>
<dbReference type="InterPro" id="IPR008928">
    <property type="entry name" value="6-hairpin_glycosidase_sf"/>
</dbReference>
<dbReference type="Proteomes" id="UP000535838">
    <property type="component" value="Unassembled WGS sequence"/>
</dbReference>
<dbReference type="PROSITE" id="PS50222">
    <property type="entry name" value="EF_HAND_2"/>
    <property type="match status" value="1"/>
</dbReference>
<dbReference type="PANTHER" id="PTHR12654">
    <property type="entry name" value="BILE ACID BETA-GLUCOSIDASE-RELATED"/>
    <property type="match status" value="1"/>
</dbReference>
<accession>A0A841T6X2</accession>
<dbReference type="InterPro" id="IPR012341">
    <property type="entry name" value="6hp_glycosidase-like_sf"/>
</dbReference>